<dbReference type="PANTHER" id="PTHR12677">
    <property type="entry name" value="GOLGI APPARATUS MEMBRANE PROTEIN TVP38-RELATED"/>
    <property type="match status" value="1"/>
</dbReference>
<dbReference type="PANTHER" id="PTHR12677:SF59">
    <property type="entry name" value="GOLGI APPARATUS MEMBRANE PROTEIN TVP38-RELATED"/>
    <property type="match status" value="1"/>
</dbReference>
<name>A0ABU5TPX5_9CYAN</name>
<feature type="domain" description="VTT" evidence="7">
    <location>
        <begin position="68"/>
        <end position="185"/>
    </location>
</feature>
<dbReference type="InterPro" id="IPR032816">
    <property type="entry name" value="VTT_dom"/>
</dbReference>
<evidence type="ECO:0000256" key="6">
    <source>
        <dbReference type="RuleBase" id="RU366058"/>
    </source>
</evidence>
<feature type="transmembrane region" description="Helical" evidence="6">
    <location>
        <begin position="53"/>
        <end position="73"/>
    </location>
</feature>
<evidence type="ECO:0000256" key="2">
    <source>
        <dbReference type="ARBA" id="ARBA00022475"/>
    </source>
</evidence>
<dbReference type="RefSeq" id="WP_281009807.1">
    <property type="nucleotide sequence ID" value="NZ_JAYGIE010000122.1"/>
</dbReference>
<dbReference type="InterPro" id="IPR015414">
    <property type="entry name" value="TMEM64"/>
</dbReference>
<reference evidence="8 9" key="1">
    <citation type="submission" date="2023-12" db="EMBL/GenBank/DDBJ databases">
        <title>Baltic Sea Cyanobacteria.</title>
        <authorList>
            <person name="Delbaje E."/>
            <person name="Fewer D.P."/>
            <person name="Shishido T.K."/>
        </authorList>
    </citation>
    <scope>NUCLEOTIDE SEQUENCE [LARGE SCALE GENOMIC DNA]</scope>
    <source>
        <strain evidence="8 9">UHCC 0370</strain>
    </source>
</reference>
<feature type="transmembrane region" description="Helical" evidence="6">
    <location>
        <begin position="12"/>
        <end position="32"/>
    </location>
</feature>
<evidence type="ECO:0000256" key="3">
    <source>
        <dbReference type="ARBA" id="ARBA00022692"/>
    </source>
</evidence>
<keyword evidence="3 6" id="KW-0812">Transmembrane</keyword>
<dbReference type="EMBL" id="JAYGIE010000122">
    <property type="protein sequence ID" value="MEA5480400.1"/>
    <property type="molecule type" value="Genomic_DNA"/>
</dbReference>
<evidence type="ECO:0000256" key="1">
    <source>
        <dbReference type="ARBA" id="ARBA00004651"/>
    </source>
</evidence>
<keyword evidence="2 6" id="KW-1003">Cell membrane</keyword>
<keyword evidence="4 6" id="KW-1133">Transmembrane helix</keyword>
<comment type="subcellular location">
    <subcellularLocation>
        <location evidence="1 6">Cell membrane</location>
        <topology evidence="1 6">Multi-pass membrane protein</topology>
    </subcellularLocation>
</comment>
<organism evidence="8 9">
    <name type="scientific">Pseudanabaena galeata UHCC 0370</name>
    <dbReference type="NCBI Taxonomy" id="3110310"/>
    <lineage>
        <taxon>Bacteria</taxon>
        <taxon>Bacillati</taxon>
        <taxon>Cyanobacteriota</taxon>
        <taxon>Cyanophyceae</taxon>
        <taxon>Pseudanabaenales</taxon>
        <taxon>Pseudanabaenaceae</taxon>
        <taxon>Pseudanabaena</taxon>
    </lineage>
</organism>
<comment type="similarity">
    <text evidence="6">Belongs to the TVP38/TMEM64 family.</text>
</comment>
<feature type="transmembrane region" description="Helical" evidence="6">
    <location>
        <begin position="166"/>
        <end position="185"/>
    </location>
</feature>
<feature type="transmembrane region" description="Helical" evidence="6">
    <location>
        <begin position="205"/>
        <end position="226"/>
    </location>
</feature>
<proteinExistence type="inferred from homology"/>
<gene>
    <name evidence="8" type="ORF">VB774_22430</name>
</gene>
<dbReference type="Pfam" id="PF09335">
    <property type="entry name" value="VTT_dom"/>
    <property type="match status" value="1"/>
</dbReference>
<keyword evidence="9" id="KW-1185">Reference proteome</keyword>
<evidence type="ECO:0000313" key="9">
    <source>
        <dbReference type="Proteomes" id="UP001301388"/>
    </source>
</evidence>
<feature type="transmembrane region" description="Helical" evidence="6">
    <location>
        <begin position="79"/>
        <end position="104"/>
    </location>
</feature>
<evidence type="ECO:0000259" key="7">
    <source>
        <dbReference type="Pfam" id="PF09335"/>
    </source>
</evidence>
<evidence type="ECO:0000313" key="8">
    <source>
        <dbReference type="EMBL" id="MEA5480400.1"/>
    </source>
</evidence>
<evidence type="ECO:0000256" key="5">
    <source>
        <dbReference type="ARBA" id="ARBA00023136"/>
    </source>
</evidence>
<accession>A0ABU5TPX5</accession>
<keyword evidence="5 6" id="KW-0472">Membrane</keyword>
<protein>
    <recommendedName>
        <fullName evidence="6">TVP38/TMEM64 family membrane protein</fullName>
    </recommendedName>
</protein>
<sequence>MARSRLTKYRFWLRIILNAIAIALLVMIFHYLNINGLLQSIITWIKDQGVIGIVAFIIVYNLATVLFIPGSFLTLGGGALYGVFFGSIYVFIAATLGATFAFLIGRYCARGYVSQKIRNNMTFRAIDAAICKEGFKIVLLTRLSPIFPFNMLNYAFGITRVALKDYILGSIGMIPSTIMYVYLGSLAMDVNLINSQLDSSPQTQIIQWSLRLVGLLATIFVSIYIARIAKRSLQQITKD</sequence>
<evidence type="ECO:0000256" key="4">
    <source>
        <dbReference type="ARBA" id="ARBA00022989"/>
    </source>
</evidence>
<dbReference type="Proteomes" id="UP001301388">
    <property type="component" value="Unassembled WGS sequence"/>
</dbReference>
<comment type="caution">
    <text evidence="8">The sequence shown here is derived from an EMBL/GenBank/DDBJ whole genome shotgun (WGS) entry which is preliminary data.</text>
</comment>